<keyword evidence="2 7" id="KW-0812">Transmembrane</keyword>
<protein>
    <submittedName>
        <fullName evidence="8">Uncharacterized protein</fullName>
    </submittedName>
</protein>
<keyword evidence="9" id="KW-1185">Reference proteome</keyword>
<sequence>HSDLGCYLSVPFIFLSSAFNQAGQSERLLPQWLTGIVAVCSFLLLTFIAALVKKVWCESSRPGERSEPQQNSGIRTSSEELKNKMTPTLVRVQRGKIHLVIDSNVGDPADRNLSRGLKAL</sequence>
<dbReference type="GeneTree" id="ENSGT01130000279076"/>
<evidence type="ECO:0000313" key="8">
    <source>
        <dbReference type="Ensembl" id="ENSPLAP00000011935.1"/>
    </source>
</evidence>
<dbReference type="PANTHER" id="PTHR15296:SF1">
    <property type="entry name" value="PDZK1 INTERACTING PROTEIN 1"/>
    <property type="match status" value="1"/>
</dbReference>
<accession>A0A3B3UEY8</accession>
<keyword evidence="3 7" id="KW-1133">Transmembrane helix</keyword>
<feature type="transmembrane region" description="Helical" evidence="7">
    <location>
        <begin position="32"/>
        <end position="52"/>
    </location>
</feature>
<dbReference type="InterPro" id="IPR031627">
    <property type="entry name" value="PDZK1IP1/SMIM24"/>
</dbReference>
<evidence type="ECO:0000256" key="3">
    <source>
        <dbReference type="ARBA" id="ARBA00022989"/>
    </source>
</evidence>
<name>A0A3B3UEY8_9TELE</name>
<dbReference type="GO" id="GO:0016020">
    <property type="term" value="C:membrane"/>
    <property type="evidence" value="ECO:0007669"/>
    <property type="project" value="UniProtKB-SubCell"/>
</dbReference>
<feature type="region of interest" description="Disordered" evidence="6">
    <location>
        <begin position="60"/>
        <end position="85"/>
    </location>
</feature>
<dbReference type="STRING" id="48699.ENSPLAP00000011935"/>
<reference evidence="8" key="2">
    <citation type="submission" date="2025-09" db="UniProtKB">
        <authorList>
            <consortium name="Ensembl"/>
        </authorList>
    </citation>
    <scope>IDENTIFICATION</scope>
</reference>
<dbReference type="Ensembl" id="ENSPLAT00000019499.1">
    <property type="protein sequence ID" value="ENSPLAP00000011935.1"/>
    <property type="gene ID" value="ENSPLAG00000015162.1"/>
</dbReference>
<evidence type="ECO:0000256" key="2">
    <source>
        <dbReference type="ARBA" id="ARBA00022692"/>
    </source>
</evidence>
<evidence type="ECO:0000256" key="7">
    <source>
        <dbReference type="SAM" id="Phobius"/>
    </source>
</evidence>
<proteinExistence type="inferred from homology"/>
<dbReference type="Proteomes" id="UP000261500">
    <property type="component" value="Unplaced"/>
</dbReference>
<comment type="subcellular location">
    <subcellularLocation>
        <location evidence="1">Membrane</location>
        <topology evidence="1">Single-pass membrane protein</topology>
    </subcellularLocation>
</comment>
<evidence type="ECO:0000256" key="6">
    <source>
        <dbReference type="SAM" id="MobiDB-lite"/>
    </source>
</evidence>
<evidence type="ECO:0000256" key="1">
    <source>
        <dbReference type="ARBA" id="ARBA00004167"/>
    </source>
</evidence>
<organism evidence="8 9">
    <name type="scientific">Poecilia latipinna</name>
    <name type="common">sailfin molly</name>
    <dbReference type="NCBI Taxonomy" id="48699"/>
    <lineage>
        <taxon>Eukaryota</taxon>
        <taxon>Metazoa</taxon>
        <taxon>Chordata</taxon>
        <taxon>Craniata</taxon>
        <taxon>Vertebrata</taxon>
        <taxon>Euteleostomi</taxon>
        <taxon>Actinopterygii</taxon>
        <taxon>Neopterygii</taxon>
        <taxon>Teleostei</taxon>
        <taxon>Neoteleostei</taxon>
        <taxon>Acanthomorphata</taxon>
        <taxon>Ovalentaria</taxon>
        <taxon>Atherinomorphae</taxon>
        <taxon>Cyprinodontiformes</taxon>
        <taxon>Poeciliidae</taxon>
        <taxon>Poeciliinae</taxon>
        <taxon>Poecilia</taxon>
    </lineage>
</organism>
<reference evidence="8" key="1">
    <citation type="submission" date="2025-08" db="UniProtKB">
        <authorList>
            <consortium name="Ensembl"/>
        </authorList>
    </citation>
    <scope>IDENTIFICATION</scope>
</reference>
<evidence type="ECO:0000256" key="5">
    <source>
        <dbReference type="ARBA" id="ARBA00049650"/>
    </source>
</evidence>
<dbReference type="AlphaFoldDB" id="A0A3B3UEY8"/>
<dbReference type="PANTHER" id="PTHR15296">
    <property type="entry name" value="MEMBRANE-ASSOCIATED PROTEIN MAP17"/>
    <property type="match status" value="1"/>
</dbReference>
<comment type="similarity">
    <text evidence="5">Belongs to the PDZK1-interacting protein 1/SMIM24 family.</text>
</comment>
<dbReference type="Pfam" id="PF15807">
    <property type="entry name" value="MAP17"/>
    <property type="match status" value="1"/>
</dbReference>
<keyword evidence="4 7" id="KW-0472">Membrane</keyword>
<evidence type="ECO:0000313" key="9">
    <source>
        <dbReference type="Proteomes" id="UP000261500"/>
    </source>
</evidence>
<evidence type="ECO:0000256" key="4">
    <source>
        <dbReference type="ARBA" id="ARBA00023136"/>
    </source>
</evidence>